<reference evidence="1 2" key="1">
    <citation type="journal article" date="2021" name="Commun. Biol.">
        <title>The genome of Shorea leprosula (Dipterocarpaceae) highlights the ecological relevance of drought in aseasonal tropical rainforests.</title>
        <authorList>
            <person name="Ng K.K.S."/>
            <person name="Kobayashi M.J."/>
            <person name="Fawcett J.A."/>
            <person name="Hatakeyama M."/>
            <person name="Paape T."/>
            <person name="Ng C.H."/>
            <person name="Ang C.C."/>
            <person name="Tnah L.H."/>
            <person name="Lee C.T."/>
            <person name="Nishiyama T."/>
            <person name="Sese J."/>
            <person name="O'Brien M.J."/>
            <person name="Copetti D."/>
            <person name="Mohd Noor M.I."/>
            <person name="Ong R.C."/>
            <person name="Putra M."/>
            <person name="Sireger I.Z."/>
            <person name="Indrioko S."/>
            <person name="Kosugi Y."/>
            <person name="Izuno A."/>
            <person name="Isagi Y."/>
            <person name="Lee S.L."/>
            <person name="Shimizu K.K."/>
        </authorList>
    </citation>
    <scope>NUCLEOTIDE SEQUENCE [LARGE SCALE GENOMIC DNA]</scope>
    <source>
        <strain evidence="1">214</strain>
    </source>
</reference>
<accession>A0AAV5HRI2</accession>
<evidence type="ECO:0000313" key="2">
    <source>
        <dbReference type="Proteomes" id="UP001054252"/>
    </source>
</evidence>
<sequence>MVGRSGASLEKIGEVHHKCGRLPSVSESTELIGPPSSESMVHLSCSHFTDKIIREV</sequence>
<evidence type="ECO:0000313" key="1">
    <source>
        <dbReference type="EMBL" id="GKU88086.1"/>
    </source>
</evidence>
<proteinExistence type="predicted"/>
<gene>
    <name evidence="1" type="ORF">SLEP1_g2391</name>
</gene>
<name>A0AAV5HRI2_9ROSI</name>
<comment type="caution">
    <text evidence="1">The sequence shown here is derived from an EMBL/GenBank/DDBJ whole genome shotgun (WGS) entry which is preliminary data.</text>
</comment>
<dbReference type="Proteomes" id="UP001054252">
    <property type="component" value="Unassembled WGS sequence"/>
</dbReference>
<dbReference type="EMBL" id="BPVZ01000002">
    <property type="protein sequence ID" value="GKU88086.1"/>
    <property type="molecule type" value="Genomic_DNA"/>
</dbReference>
<dbReference type="AlphaFoldDB" id="A0AAV5HRI2"/>
<keyword evidence="2" id="KW-1185">Reference proteome</keyword>
<organism evidence="1 2">
    <name type="scientific">Rubroshorea leprosula</name>
    <dbReference type="NCBI Taxonomy" id="152421"/>
    <lineage>
        <taxon>Eukaryota</taxon>
        <taxon>Viridiplantae</taxon>
        <taxon>Streptophyta</taxon>
        <taxon>Embryophyta</taxon>
        <taxon>Tracheophyta</taxon>
        <taxon>Spermatophyta</taxon>
        <taxon>Magnoliopsida</taxon>
        <taxon>eudicotyledons</taxon>
        <taxon>Gunneridae</taxon>
        <taxon>Pentapetalae</taxon>
        <taxon>rosids</taxon>
        <taxon>malvids</taxon>
        <taxon>Malvales</taxon>
        <taxon>Dipterocarpaceae</taxon>
        <taxon>Rubroshorea</taxon>
    </lineage>
</organism>
<protein>
    <submittedName>
        <fullName evidence="1">Uncharacterized protein</fullName>
    </submittedName>
</protein>